<dbReference type="Proteomes" id="UP001158045">
    <property type="component" value="Unassembled WGS sequence"/>
</dbReference>
<dbReference type="Pfam" id="PF02826">
    <property type="entry name" value="2-Hacid_dh_C"/>
    <property type="match status" value="1"/>
</dbReference>
<dbReference type="PANTHER" id="PTHR43761:SF1">
    <property type="entry name" value="D-ISOMER SPECIFIC 2-HYDROXYACID DEHYDROGENASE CATALYTIC DOMAIN-CONTAINING PROTEIN-RELATED"/>
    <property type="match status" value="1"/>
</dbReference>
<keyword evidence="2 4" id="KW-0560">Oxidoreductase</keyword>
<protein>
    <submittedName>
        <fullName evidence="7">D-2-hydroxyacid dehydrogenase</fullName>
    </submittedName>
</protein>
<keyword evidence="3" id="KW-0520">NAD</keyword>
<evidence type="ECO:0000259" key="6">
    <source>
        <dbReference type="Pfam" id="PF02826"/>
    </source>
</evidence>
<dbReference type="PROSITE" id="PS00670">
    <property type="entry name" value="D_2_HYDROXYACID_DH_2"/>
    <property type="match status" value="1"/>
</dbReference>
<reference evidence="7 8" key="1">
    <citation type="submission" date="2023-04" db="EMBL/GenBank/DDBJ databases">
        <title>Fusibacter bizertensis strain WBS, isolated from littoral bottom sediments of the Arctic seas - biochemical and genomic analysis.</title>
        <authorList>
            <person name="Brioukhanov A.L."/>
        </authorList>
    </citation>
    <scope>NUCLEOTIDE SEQUENCE [LARGE SCALE GENOMIC DNA]</scope>
    <source>
        <strain evidence="7 8">WBS</strain>
    </source>
</reference>
<proteinExistence type="inferred from homology"/>
<dbReference type="Pfam" id="PF00389">
    <property type="entry name" value="2-Hacid_dh"/>
    <property type="match status" value="1"/>
</dbReference>
<dbReference type="InterPro" id="IPR036291">
    <property type="entry name" value="NAD(P)-bd_dom_sf"/>
</dbReference>
<dbReference type="PROSITE" id="PS00671">
    <property type="entry name" value="D_2_HYDROXYACID_DH_3"/>
    <property type="match status" value="1"/>
</dbReference>
<dbReference type="PROSITE" id="PS00065">
    <property type="entry name" value="D_2_HYDROXYACID_DH_1"/>
    <property type="match status" value="1"/>
</dbReference>
<dbReference type="SUPFAM" id="SSF51735">
    <property type="entry name" value="NAD(P)-binding Rossmann-fold domains"/>
    <property type="match status" value="1"/>
</dbReference>
<dbReference type="PANTHER" id="PTHR43761">
    <property type="entry name" value="D-ISOMER SPECIFIC 2-HYDROXYACID DEHYDROGENASE FAMILY PROTEIN (AFU_ORTHOLOGUE AFUA_1G13630)"/>
    <property type="match status" value="1"/>
</dbReference>
<gene>
    <name evidence="7" type="ORF">QE109_07950</name>
</gene>
<dbReference type="CDD" id="cd12162">
    <property type="entry name" value="2-Hacid_dh_4"/>
    <property type="match status" value="1"/>
</dbReference>
<dbReference type="InterPro" id="IPR006140">
    <property type="entry name" value="D-isomer_DH_NAD-bd"/>
</dbReference>
<evidence type="ECO:0000313" key="7">
    <source>
        <dbReference type="EMBL" id="MDH8678076.1"/>
    </source>
</evidence>
<dbReference type="InterPro" id="IPR006139">
    <property type="entry name" value="D-isomer_2_OHA_DH_cat_dom"/>
</dbReference>
<comment type="caution">
    <text evidence="7">The sequence shown here is derived from an EMBL/GenBank/DDBJ whole genome shotgun (WGS) entry which is preliminary data.</text>
</comment>
<dbReference type="SUPFAM" id="SSF52283">
    <property type="entry name" value="Formate/glycerate dehydrogenase catalytic domain-like"/>
    <property type="match status" value="1"/>
</dbReference>
<evidence type="ECO:0000313" key="8">
    <source>
        <dbReference type="Proteomes" id="UP001158045"/>
    </source>
</evidence>
<dbReference type="InterPro" id="IPR050418">
    <property type="entry name" value="D-iso_2-hydroxyacid_DH_PdxB"/>
</dbReference>
<dbReference type="RefSeq" id="WP_281093905.1">
    <property type="nucleotide sequence ID" value="NZ_JARYZI010000004.1"/>
</dbReference>
<evidence type="ECO:0000256" key="1">
    <source>
        <dbReference type="ARBA" id="ARBA00005854"/>
    </source>
</evidence>
<evidence type="ECO:0000259" key="5">
    <source>
        <dbReference type="Pfam" id="PF00389"/>
    </source>
</evidence>
<evidence type="ECO:0000256" key="4">
    <source>
        <dbReference type="RuleBase" id="RU003719"/>
    </source>
</evidence>
<dbReference type="Gene3D" id="3.40.50.720">
    <property type="entry name" value="NAD(P)-binding Rossmann-like Domain"/>
    <property type="match status" value="2"/>
</dbReference>
<name>A0ABT6NCD4_9FIRM</name>
<dbReference type="InterPro" id="IPR029752">
    <property type="entry name" value="D-isomer_DH_CS1"/>
</dbReference>
<sequence length="319" mass="35242">MKIVVLDGYTLNPGDISWDGLSKLGDLTVYERTKENEIIERIGKAEIVYTNKTPITKEVLVACPQIKFIGVLATGYNVVDTEAAKAFGIPVCNVPTYGTDAVSQYVFALLLNICHRVELHSESVFKGDWARCEDFCYWKSPLIELAGKSLGVVGLGRIGKRTAEIAEAFGMKVLAYDPHPIPDFESTNFKYVSLEDLYKNSDVISLHVPLFESTRGMINKDTISQMKKGVIIINTSRGPLINEFDLVEALNSGKIGAAALDVVETEPIHDNSVLLNAKNLFITPHIAWAPTESRARLLDIAINNLDEFLKGNIVNRVNN</sequence>
<feature type="domain" description="D-isomer specific 2-hydroxyacid dehydrogenase NAD-binding" evidence="6">
    <location>
        <begin position="107"/>
        <end position="287"/>
    </location>
</feature>
<feature type="domain" description="D-isomer specific 2-hydroxyacid dehydrogenase catalytic" evidence="5">
    <location>
        <begin position="22"/>
        <end position="317"/>
    </location>
</feature>
<keyword evidence="8" id="KW-1185">Reference proteome</keyword>
<evidence type="ECO:0000256" key="3">
    <source>
        <dbReference type="ARBA" id="ARBA00023027"/>
    </source>
</evidence>
<dbReference type="EMBL" id="JARYZI010000004">
    <property type="protein sequence ID" value="MDH8678076.1"/>
    <property type="molecule type" value="Genomic_DNA"/>
</dbReference>
<comment type="similarity">
    <text evidence="1 4">Belongs to the D-isomer specific 2-hydroxyacid dehydrogenase family.</text>
</comment>
<dbReference type="InterPro" id="IPR029753">
    <property type="entry name" value="D-isomer_DH_CS"/>
</dbReference>
<evidence type="ECO:0000256" key="2">
    <source>
        <dbReference type="ARBA" id="ARBA00023002"/>
    </source>
</evidence>
<accession>A0ABT6NCD4</accession>
<organism evidence="7 8">
    <name type="scientific">Fusibacter bizertensis</name>
    <dbReference type="NCBI Taxonomy" id="1488331"/>
    <lineage>
        <taxon>Bacteria</taxon>
        <taxon>Bacillati</taxon>
        <taxon>Bacillota</taxon>
        <taxon>Clostridia</taxon>
        <taxon>Eubacteriales</taxon>
        <taxon>Eubacteriales Family XII. Incertae Sedis</taxon>
        <taxon>Fusibacter</taxon>
    </lineage>
</organism>